<comment type="caution">
    <text evidence="1">The sequence shown here is derived from an EMBL/GenBank/DDBJ whole genome shotgun (WGS) entry which is preliminary data.</text>
</comment>
<reference evidence="1 2" key="1">
    <citation type="submission" date="2018-08" db="EMBL/GenBank/DDBJ databases">
        <title>Bacillus chawlae sp. nov., Bacillus glennii sp. nov., and Bacillus saganii sp. nov. Isolated from the Vehicle Assembly Building at Kennedy Space Center where the Viking Spacecraft were Assembled.</title>
        <authorList>
            <person name="Seuylemezian A."/>
            <person name="Vaishampayan P."/>
        </authorList>
    </citation>
    <scope>NUCLEOTIDE SEQUENCE [LARGE SCALE GENOMIC DNA]</scope>
    <source>
        <strain evidence="1 2">V44-8</strain>
    </source>
</reference>
<dbReference type="NCBIfam" id="NF047676">
    <property type="entry name" value="TeichurnBiosyTuaH"/>
    <property type="match status" value="1"/>
</dbReference>
<dbReference type="PANTHER" id="PTHR45947:SF3">
    <property type="entry name" value="SULFOQUINOVOSYL TRANSFERASE SQD2"/>
    <property type="match status" value="1"/>
</dbReference>
<dbReference type="Gene3D" id="3.40.50.2000">
    <property type="entry name" value="Glycogen Phosphorylase B"/>
    <property type="match status" value="2"/>
</dbReference>
<dbReference type="GO" id="GO:0016757">
    <property type="term" value="F:glycosyltransferase activity"/>
    <property type="evidence" value="ECO:0007669"/>
    <property type="project" value="TreeGrafter"/>
</dbReference>
<dbReference type="EMBL" id="QVTD01000005">
    <property type="protein sequence ID" value="RFU63983.1"/>
    <property type="molecule type" value="Genomic_DNA"/>
</dbReference>
<evidence type="ECO:0000313" key="2">
    <source>
        <dbReference type="Proteomes" id="UP000262939"/>
    </source>
</evidence>
<dbReference type="SUPFAM" id="SSF53756">
    <property type="entry name" value="UDP-Glycosyltransferase/glycogen phosphorylase"/>
    <property type="match status" value="1"/>
</dbReference>
<proteinExistence type="predicted"/>
<sequence>MKNIHVIVATGEWGQDRLRYRRHRLAEFLRALPETKEVIWLCPAPNQSEESLTALPNGIKQWTVRDLFPHNVFRFGRYMDRFYKKKIQAFLKGLKDSHTPYNWNLWYTFPGFPLLADLFPWDKVIYDCSDLWASPISGAKSPLSAVRQNIISAAEKRIIQRADFIFCTSDHLRDQVINKLAGGRSDHVHTIENGVEFDLFARKKAQKENVIPDGFNGTVLGFIGGIKPKLDLALIRKAAQHKRNWLFLFVGPDGTNGHEDFKKLLNEKNVLWTGSVNPFEVPEYMNVIDIGIMPYKPSPYNQAVFPLKLFEFLAAGKAVVGMHLPSTSKYAEESVYAHLESDHYEDFIAACEKLELNKSDKGLEQKRKELAKTRNWEDLFKRMMELVQTGKENRTQKQVL</sequence>
<protein>
    <submittedName>
        <fullName evidence="1">Glycosyltransferase family 1 protein</fullName>
    </submittedName>
</protein>
<gene>
    <name evidence="1" type="ORF">D0466_11085</name>
</gene>
<dbReference type="Proteomes" id="UP000262939">
    <property type="component" value="Unassembled WGS sequence"/>
</dbReference>
<keyword evidence="1" id="KW-0808">Transferase</keyword>
<dbReference type="AlphaFoldDB" id="A0A372LE03"/>
<dbReference type="RefSeq" id="WP_117322619.1">
    <property type="nucleotide sequence ID" value="NZ_QVTD01000005.1"/>
</dbReference>
<organism evidence="1 2">
    <name type="scientific">Peribacillus glennii</name>
    <dbReference type="NCBI Taxonomy" id="2303991"/>
    <lineage>
        <taxon>Bacteria</taxon>
        <taxon>Bacillati</taxon>
        <taxon>Bacillota</taxon>
        <taxon>Bacilli</taxon>
        <taxon>Bacillales</taxon>
        <taxon>Bacillaceae</taxon>
        <taxon>Peribacillus</taxon>
    </lineage>
</organism>
<dbReference type="OrthoDB" id="9816564at2"/>
<evidence type="ECO:0000313" key="1">
    <source>
        <dbReference type="EMBL" id="RFU63983.1"/>
    </source>
</evidence>
<accession>A0A372LE03</accession>
<keyword evidence="2" id="KW-1185">Reference proteome</keyword>
<dbReference type="InterPro" id="IPR050194">
    <property type="entry name" value="Glycosyltransferase_grp1"/>
</dbReference>
<dbReference type="PANTHER" id="PTHR45947">
    <property type="entry name" value="SULFOQUINOVOSYL TRANSFERASE SQD2"/>
    <property type="match status" value="1"/>
</dbReference>
<name>A0A372LE03_9BACI</name>
<dbReference type="Pfam" id="PF13692">
    <property type="entry name" value="Glyco_trans_1_4"/>
    <property type="match status" value="1"/>
</dbReference>